<gene>
    <name evidence="2" type="primary">KAFR0C02990</name>
    <name evidence="2" type="ORF">KAFR_0C02990</name>
</gene>
<dbReference type="STRING" id="1071382.H2ASE2"/>
<name>H2ASE2_KAZAF</name>
<dbReference type="EMBL" id="HE650823">
    <property type="protein sequence ID" value="CCF57292.1"/>
    <property type="molecule type" value="Genomic_DNA"/>
</dbReference>
<dbReference type="Proteomes" id="UP000005220">
    <property type="component" value="Chromosome 3"/>
</dbReference>
<dbReference type="InParanoid" id="H2ASE2"/>
<sequence>MAGKDNDKKTAQIIKYLEGLPSTYFTQKEFEKKCPIKLQSSVMKQILDEIVCEYEKYLIGVIKCGNLNIYYIYRNFNRLNIKEEIDKSNKKVIDIRESIDANKKKLLLYQKERKAFKEKEKLVKNYHDFSKLHKSLSNQIINLQKIKLENLENLKLVDDKRDRIENLKKLIHQYNDNIELILDHIARKYNIPNTKLHDELNIPMEL</sequence>
<evidence type="ECO:0000313" key="3">
    <source>
        <dbReference type="Proteomes" id="UP000005220"/>
    </source>
</evidence>
<evidence type="ECO:0000256" key="1">
    <source>
        <dbReference type="SAM" id="Coils"/>
    </source>
</evidence>
<dbReference type="OrthoDB" id="9978204at2759"/>
<dbReference type="GeneID" id="13885211"/>
<feature type="coiled-coil region" evidence="1">
    <location>
        <begin position="157"/>
        <end position="184"/>
    </location>
</feature>
<proteinExistence type="predicted"/>
<dbReference type="KEGG" id="kaf:KAFR_0C02990"/>
<organism evidence="2 3">
    <name type="scientific">Kazachstania africana (strain ATCC 22294 / BCRC 22015 / CBS 2517 / CECT 1963 / NBRC 1671 / NRRL Y-8276)</name>
    <name type="common">Yeast</name>
    <name type="synonym">Kluyveromyces africanus</name>
    <dbReference type="NCBI Taxonomy" id="1071382"/>
    <lineage>
        <taxon>Eukaryota</taxon>
        <taxon>Fungi</taxon>
        <taxon>Dikarya</taxon>
        <taxon>Ascomycota</taxon>
        <taxon>Saccharomycotina</taxon>
        <taxon>Saccharomycetes</taxon>
        <taxon>Saccharomycetales</taxon>
        <taxon>Saccharomycetaceae</taxon>
        <taxon>Kazachstania</taxon>
    </lineage>
</organism>
<dbReference type="FunCoup" id="H2ASE2">
    <property type="interactions" value="202"/>
</dbReference>
<keyword evidence="1" id="KW-0175">Coiled coil</keyword>
<dbReference type="HOGENOM" id="CLU_080628_2_0_1"/>
<dbReference type="RefSeq" id="XP_003956427.1">
    <property type="nucleotide sequence ID" value="XM_003956378.1"/>
</dbReference>
<keyword evidence="3" id="KW-1185">Reference proteome</keyword>
<accession>H2ASE2</accession>
<dbReference type="AlphaFoldDB" id="H2ASE2"/>
<evidence type="ECO:0008006" key="4">
    <source>
        <dbReference type="Google" id="ProtNLM"/>
    </source>
</evidence>
<reference evidence="2 3" key="1">
    <citation type="journal article" date="2011" name="Proc. Natl. Acad. Sci. U.S.A.">
        <title>Evolutionary erosion of yeast sex chromosomes by mating-type switching accidents.</title>
        <authorList>
            <person name="Gordon J.L."/>
            <person name="Armisen D."/>
            <person name="Proux-Wera E."/>
            <person name="Oheigeartaigh S.S."/>
            <person name="Byrne K.P."/>
            <person name="Wolfe K.H."/>
        </authorList>
    </citation>
    <scope>NUCLEOTIDE SEQUENCE [LARGE SCALE GENOMIC DNA]</scope>
    <source>
        <strain evidence="3">ATCC 22294 / BCRC 22015 / CBS 2517 / CECT 1963 / NBRC 1671 / NRRL Y-8276</strain>
    </source>
</reference>
<protein>
    <recommendedName>
        <fullName evidence="4">Mnd1 HTH domain-containing protein</fullName>
    </recommendedName>
</protein>
<evidence type="ECO:0000313" key="2">
    <source>
        <dbReference type="EMBL" id="CCF57292.1"/>
    </source>
</evidence>